<name>A0A412G5A5_9FIRM</name>
<accession>A0A412G5A5</accession>
<dbReference type="GO" id="GO:0008270">
    <property type="term" value="F:zinc ion binding"/>
    <property type="evidence" value="ECO:0007669"/>
    <property type="project" value="UniProtKB-KW"/>
</dbReference>
<reference evidence="3 4" key="1">
    <citation type="submission" date="2018-08" db="EMBL/GenBank/DDBJ databases">
        <title>A genome reference for cultivated species of the human gut microbiota.</title>
        <authorList>
            <person name="Zou Y."/>
            <person name="Xue W."/>
            <person name="Luo G."/>
        </authorList>
    </citation>
    <scope>NUCLEOTIDE SEQUENCE [LARGE SCALE GENOMIC DNA]</scope>
    <source>
        <strain evidence="3 4">AF24-29</strain>
    </source>
</reference>
<comment type="caution">
    <text evidence="3">The sequence shown here is derived from an EMBL/GenBank/DDBJ whole genome shotgun (WGS) entry which is preliminary data.</text>
</comment>
<feature type="domain" description="SWIM-type" evidence="2">
    <location>
        <begin position="49"/>
        <end position="87"/>
    </location>
</feature>
<keyword evidence="4" id="KW-1185">Reference proteome</keyword>
<sequence>MVVKMRDWHNLFLHAIFERGVEYYSNNRVLEYSFESNIIQASVQGEFIYDVHIVNDNNQIIDAYCDCPHAQKGNLCKHMVAELLEYDSNE</sequence>
<protein>
    <recommendedName>
        <fullName evidence="2">SWIM-type domain-containing protein</fullName>
    </recommendedName>
</protein>
<gene>
    <name evidence="3" type="ORF">DWY25_04260</name>
</gene>
<keyword evidence="1" id="KW-0862">Zinc</keyword>
<keyword evidence="1" id="KW-0863">Zinc-finger</keyword>
<dbReference type="Pfam" id="PF04434">
    <property type="entry name" value="SWIM"/>
    <property type="match status" value="1"/>
</dbReference>
<proteinExistence type="predicted"/>
<evidence type="ECO:0000259" key="2">
    <source>
        <dbReference type="PROSITE" id="PS50966"/>
    </source>
</evidence>
<organism evidence="3 4">
    <name type="scientific">Holdemania filiformis</name>
    <dbReference type="NCBI Taxonomy" id="61171"/>
    <lineage>
        <taxon>Bacteria</taxon>
        <taxon>Bacillati</taxon>
        <taxon>Bacillota</taxon>
        <taxon>Erysipelotrichia</taxon>
        <taxon>Erysipelotrichales</taxon>
        <taxon>Erysipelotrichaceae</taxon>
        <taxon>Holdemania</taxon>
    </lineage>
</organism>
<evidence type="ECO:0000256" key="1">
    <source>
        <dbReference type="PROSITE-ProRule" id="PRU00325"/>
    </source>
</evidence>
<evidence type="ECO:0000313" key="3">
    <source>
        <dbReference type="EMBL" id="RGR75958.1"/>
    </source>
</evidence>
<dbReference type="EMBL" id="QRUP01000003">
    <property type="protein sequence ID" value="RGR75958.1"/>
    <property type="molecule type" value="Genomic_DNA"/>
</dbReference>
<dbReference type="AlphaFoldDB" id="A0A412G5A5"/>
<keyword evidence="1" id="KW-0479">Metal-binding</keyword>
<dbReference type="PROSITE" id="PS50966">
    <property type="entry name" value="ZF_SWIM"/>
    <property type="match status" value="1"/>
</dbReference>
<evidence type="ECO:0000313" key="4">
    <source>
        <dbReference type="Proteomes" id="UP000284178"/>
    </source>
</evidence>
<dbReference type="Proteomes" id="UP000284178">
    <property type="component" value="Unassembled WGS sequence"/>
</dbReference>
<dbReference type="InterPro" id="IPR007527">
    <property type="entry name" value="Znf_SWIM"/>
</dbReference>